<organism evidence="1 2">
    <name type="scientific">Thermoclostridium caenicola</name>
    <dbReference type="NCBI Taxonomy" id="659425"/>
    <lineage>
        <taxon>Bacteria</taxon>
        <taxon>Bacillati</taxon>
        <taxon>Bacillota</taxon>
        <taxon>Clostridia</taxon>
        <taxon>Eubacteriales</taxon>
        <taxon>Oscillospiraceae</taxon>
        <taxon>Thermoclostridium</taxon>
    </lineage>
</organism>
<dbReference type="RefSeq" id="WP_149678923.1">
    <property type="nucleotide sequence ID" value="NZ_FQZP01000030.1"/>
</dbReference>
<evidence type="ECO:0008006" key="3">
    <source>
        <dbReference type="Google" id="ProtNLM"/>
    </source>
</evidence>
<dbReference type="Proteomes" id="UP000324781">
    <property type="component" value="Unassembled WGS sequence"/>
</dbReference>
<name>A0A1M6H7S5_9FIRM</name>
<dbReference type="AlphaFoldDB" id="A0A1M6H7S5"/>
<protein>
    <recommendedName>
        <fullName evidence="3">DUF3795 domain-containing protein</fullName>
    </recommendedName>
</protein>
<dbReference type="Pfam" id="PF12675">
    <property type="entry name" value="DUF3795"/>
    <property type="match status" value="1"/>
</dbReference>
<accession>A0A1M6H7S5</accession>
<evidence type="ECO:0000313" key="2">
    <source>
        <dbReference type="Proteomes" id="UP000324781"/>
    </source>
</evidence>
<evidence type="ECO:0000313" key="1">
    <source>
        <dbReference type="EMBL" id="SHJ18179.1"/>
    </source>
</evidence>
<proteinExistence type="predicted"/>
<keyword evidence="2" id="KW-1185">Reference proteome</keyword>
<dbReference type="InterPro" id="IPR024227">
    <property type="entry name" value="DUF3795"/>
</dbReference>
<sequence>MVESRCGLLCSECSYRESAGCRGCVATNGNPFYGPCKLAACCQGKGFEHCGHCPSMPCETLYAYSYLDKEHGDNPPGARIENLKKWLKEGK</sequence>
<gene>
    <name evidence="1" type="ORF">SAMN05444373_10305</name>
</gene>
<dbReference type="EMBL" id="FQZP01000030">
    <property type="protein sequence ID" value="SHJ18179.1"/>
    <property type="molecule type" value="Genomic_DNA"/>
</dbReference>
<reference evidence="1 2" key="1">
    <citation type="submission" date="2016-11" db="EMBL/GenBank/DDBJ databases">
        <authorList>
            <person name="Varghese N."/>
            <person name="Submissions S."/>
        </authorList>
    </citation>
    <scope>NUCLEOTIDE SEQUENCE [LARGE SCALE GENOMIC DNA]</scope>
    <source>
        <strain evidence="1 2">DSM 19027</strain>
    </source>
</reference>
<dbReference type="OrthoDB" id="9803966at2"/>